<comment type="subcellular location">
    <subcellularLocation>
        <location evidence="1">Cytoplasm</location>
    </subcellularLocation>
</comment>
<evidence type="ECO:0000313" key="10">
    <source>
        <dbReference type="EMBL" id="PSR22154.1"/>
    </source>
</evidence>
<name>A0A2T2WIT9_9FIRM</name>
<organism evidence="10 11">
    <name type="scientific">Sulfobacillus acidophilus</name>
    <dbReference type="NCBI Taxonomy" id="53633"/>
    <lineage>
        <taxon>Bacteria</taxon>
        <taxon>Bacillati</taxon>
        <taxon>Bacillota</taxon>
        <taxon>Clostridia</taxon>
        <taxon>Eubacteriales</taxon>
        <taxon>Clostridiales Family XVII. Incertae Sedis</taxon>
        <taxon>Sulfobacillus</taxon>
    </lineage>
</organism>
<dbReference type="InterPro" id="IPR036192">
    <property type="entry name" value="Cell_div_ZapA-like_sf"/>
</dbReference>
<dbReference type="InterPro" id="IPR053712">
    <property type="entry name" value="Bac_CellDiv_Activator"/>
</dbReference>
<proteinExistence type="predicted"/>
<dbReference type="GO" id="GO:0000917">
    <property type="term" value="P:division septum assembly"/>
    <property type="evidence" value="ECO:0007669"/>
    <property type="project" value="UniProtKB-KW"/>
</dbReference>
<keyword evidence="4 10" id="KW-0132">Cell division</keyword>
<evidence type="ECO:0000313" key="11">
    <source>
        <dbReference type="Proteomes" id="UP000241848"/>
    </source>
</evidence>
<protein>
    <recommendedName>
        <fullName evidence="2">Cell division protein ZapA</fullName>
    </recommendedName>
    <alternativeName>
        <fullName evidence="9">Z ring-associated protein ZapA</fullName>
    </alternativeName>
</protein>
<evidence type="ECO:0000256" key="5">
    <source>
        <dbReference type="ARBA" id="ARBA00023210"/>
    </source>
</evidence>
<dbReference type="Pfam" id="PF05164">
    <property type="entry name" value="ZapA"/>
    <property type="match status" value="1"/>
</dbReference>
<sequence>MNEPIRTTVSIYGDDYALVGDLPQEVVQALAFHVDSRLRVLASKNPRTSQNRLAVLAAMTIAEELFRLQEEHQKLVATMQQQWRSKRGAKDAT</sequence>
<accession>A0A2T2WIT9</accession>
<dbReference type="GO" id="GO:0043093">
    <property type="term" value="P:FtsZ-dependent cytokinesis"/>
    <property type="evidence" value="ECO:0007669"/>
    <property type="project" value="TreeGrafter"/>
</dbReference>
<comment type="subunit">
    <text evidence="8">Homodimer. Interacts with FtsZ.</text>
</comment>
<dbReference type="SUPFAM" id="SSF102829">
    <property type="entry name" value="Cell division protein ZapA-like"/>
    <property type="match status" value="1"/>
</dbReference>
<evidence type="ECO:0000256" key="7">
    <source>
        <dbReference type="ARBA" id="ARBA00024910"/>
    </source>
</evidence>
<dbReference type="EMBL" id="PXYV01000021">
    <property type="protein sequence ID" value="PSR22154.1"/>
    <property type="molecule type" value="Genomic_DNA"/>
</dbReference>
<evidence type="ECO:0000256" key="8">
    <source>
        <dbReference type="ARBA" id="ARBA00026068"/>
    </source>
</evidence>
<dbReference type="Proteomes" id="UP000241848">
    <property type="component" value="Unassembled WGS sequence"/>
</dbReference>
<dbReference type="Gene3D" id="6.10.250.790">
    <property type="match status" value="1"/>
</dbReference>
<reference evidence="10 11" key="1">
    <citation type="journal article" date="2014" name="BMC Genomics">
        <title>Comparison of environmental and isolate Sulfobacillus genomes reveals diverse carbon, sulfur, nitrogen, and hydrogen metabolisms.</title>
        <authorList>
            <person name="Justice N.B."/>
            <person name="Norman A."/>
            <person name="Brown C.T."/>
            <person name="Singh A."/>
            <person name="Thomas B.C."/>
            <person name="Banfield J.F."/>
        </authorList>
    </citation>
    <scope>NUCLEOTIDE SEQUENCE [LARGE SCALE GENOMIC DNA]</scope>
    <source>
        <strain evidence="10">AMDSBA3</strain>
    </source>
</reference>
<dbReference type="AlphaFoldDB" id="A0A2T2WIT9"/>
<comment type="function">
    <text evidence="7">Activator of cell division through the inhibition of FtsZ GTPase activity, therefore promoting FtsZ assembly into bundles of protofilaments necessary for the formation of the division Z ring. It is recruited early at mid-cell but it is not essential for cell division.</text>
</comment>
<gene>
    <name evidence="10" type="ORF">C7B45_07985</name>
</gene>
<evidence type="ECO:0000256" key="6">
    <source>
        <dbReference type="ARBA" id="ARBA00023306"/>
    </source>
</evidence>
<dbReference type="GO" id="GO:0000921">
    <property type="term" value="P:septin ring assembly"/>
    <property type="evidence" value="ECO:0007669"/>
    <property type="project" value="TreeGrafter"/>
</dbReference>
<evidence type="ECO:0000256" key="3">
    <source>
        <dbReference type="ARBA" id="ARBA00022490"/>
    </source>
</evidence>
<evidence type="ECO:0000256" key="1">
    <source>
        <dbReference type="ARBA" id="ARBA00004496"/>
    </source>
</evidence>
<dbReference type="PANTHER" id="PTHR34981:SF1">
    <property type="entry name" value="CELL DIVISION PROTEIN ZAPA"/>
    <property type="match status" value="1"/>
</dbReference>
<evidence type="ECO:0000256" key="4">
    <source>
        <dbReference type="ARBA" id="ARBA00022618"/>
    </source>
</evidence>
<dbReference type="InterPro" id="IPR007838">
    <property type="entry name" value="Cell_div_ZapA-like"/>
</dbReference>
<dbReference type="PANTHER" id="PTHR34981">
    <property type="entry name" value="CELL DIVISION PROTEIN ZAPA"/>
    <property type="match status" value="1"/>
</dbReference>
<dbReference type="GO" id="GO:0032153">
    <property type="term" value="C:cell division site"/>
    <property type="evidence" value="ECO:0007669"/>
    <property type="project" value="TreeGrafter"/>
</dbReference>
<evidence type="ECO:0000256" key="2">
    <source>
        <dbReference type="ARBA" id="ARBA00015195"/>
    </source>
</evidence>
<comment type="caution">
    <text evidence="10">The sequence shown here is derived from an EMBL/GenBank/DDBJ whole genome shotgun (WGS) entry which is preliminary data.</text>
</comment>
<evidence type="ECO:0000256" key="9">
    <source>
        <dbReference type="ARBA" id="ARBA00033158"/>
    </source>
</evidence>
<keyword evidence="5" id="KW-0717">Septation</keyword>
<dbReference type="GO" id="GO:0005829">
    <property type="term" value="C:cytosol"/>
    <property type="evidence" value="ECO:0007669"/>
    <property type="project" value="TreeGrafter"/>
</dbReference>
<keyword evidence="6" id="KW-0131">Cell cycle</keyword>
<keyword evidence="3" id="KW-0963">Cytoplasm</keyword>
<dbReference type="GO" id="GO:0030428">
    <property type="term" value="C:cell septum"/>
    <property type="evidence" value="ECO:0007669"/>
    <property type="project" value="TreeGrafter"/>
</dbReference>